<accession>A0A2H0V5V3</accession>
<protein>
    <submittedName>
        <fullName evidence="2">Uncharacterized protein</fullName>
    </submittedName>
</protein>
<dbReference type="InterPro" id="IPR017853">
    <property type="entry name" value="GH"/>
</dbReference>
<proteinExistence type="predicted"/>
<feature type="transmembrane region" description="Helical" evidence="1">
    <location>
        <begin position="9"/>
        <end position="29"/>
    </location>
</feature>
<evidence type="ECO:0000313" key="3">
    <source>
        <dbReference type="Proteomes" id="UP000229901"/>
    </source>
</evidence>
<keyword evidence="1" id="KW-0472">Membrane</keyword>
<evidence type="ECO:0000313" key="2">
    <source>
        <dbReference type="EMBL" id="PIR94497.1"/>
    </source>
</evidence>
<dbReference type="AlphaFoldDB" id="A0A2H0V5V3"/>
<dbReference type="SUPFAM" id="SSF51445">
    <property type="entry name" value="(Trans)glycosidases"/>
    <property type="match status" value="1"/>
</dbReference>
<reference evidence="3" key="1">
    <citation type="submission" date="2017-09" db="EMBL/GenBank/DDBJ databases">
        <title>Depth-based differentiation of microbial function through sediment-hosted aquifers and enrichment of novel symbionts in the deep terrestrial subsurface.</title>
        <authorList>
            <person name="Probst A.J."/>
            <person name="Ladd B."/>
            <person name="Jarett J.K."/>
            <person name="Geller-Mcgrath D.E."/>
            <person name="Sieber C.M.K."/>
            <person name="Emerson J.B."/>
            <person name="Anantharaman K."/>
            <person name="Thomas B.C."/>
            <person name="Malmstrom R."/>
            <person name="Stieglmeier M."/>
            <person name="Klingl A."/>
            <person name="Woyke T."/>
            <person name="Ryan C.M."/>
            <person name="Banfield J.F."/>
        </authorList>
    </citation>
    <scope>NUCLEOTIDE SEQUENCE [LARGE SCALE GENOMIC DNA]</scope>
</reference>
<dbReference type="Gene3D" id="3.20.20.80">
    <property type="entry name" value="Glycosidases"/>
    <property type="match status" value="1"/>
</dbReference>
<comment type="caution">
    <text evidence="2">The sequence shown here is derived from an EMBL/GenBank/DDBJ whole genome shotgun (WGS) entry which is preliminary data.</text>
</comment>
<dbReference type="EMBL" id="PFAP01000004">
    <property type="protein sequence ID" value="PIR94497.1"/>
    <property type="molecule type" value="Genomic_DNA"/>
</dbReference>
<keyword evidence="1" id="KW-1133">Transmembrane helix</keyword>
<organism evidence="2 3">
    <name type="scientific">Candidatus Falkowbacteria bacterium CG10_big_fil_rev_8_21_14_0_10_39_11</name>
    <dbReference type="NCBI Taxonomy" id="1974565"/>
    <lineage>
        <taxon>Bacteria</taxon>
        <taxon>Candidatus Falkowiibacteriota</taxon>
    </lineage>
</organism>
<sequence>MKLKFKSSVLVLLIIFVILFASFIIMLFLRDFSLDNEQKVGVTFSKSYAEYLGLDWQEAYLATIDDLQVKNIRIVAQWDEIEPKFNEYYFWDITWMLDRAYERNVDVILAIGRRTPRWPECHDPEWIKELAPEKVRQEQLLMIKDVVNKYKDKTALKMWQVENEPFLDSFGECEPISLNFLKEEISLVKSLDSRPVLITDSGELSTWIKTGQLGDKFGHTLYREVYNKYIGYFKHVYPPAYYYFKGRLVGLKQRDVIVAELQAEPWVPDGYTLQLDYEKMKQLMSPEKIESNLDYAKRTGASEIYLWGVEWWYWMKTEVDDDSLWNSAKPYFE</sequence>
<evidence type="ECO:0000256" key="1">
    <source>
        <dbReference type="SAM" id="Phobius"/>
    </source>
</evidence>
<name>A0A2H0V5V3_9BACT</name>
<dbReference type="Proteomes" id="UP000229901">
    <property type="component" value="Unassembled WGS sequence"/>
</dbReference>
<keyword evidence="1" id="KW-0812">Transmembrane</keyword>
<gene>
    <name evidence="2" type="ORF">COT97_00940</name>
</gene>